<comment type="subcellular location">
    <subcellularLocation>
        <location evidence="1">Membrane</location>
        <topology evidence="1">Multi-pass membrane protein</topology>
    </subcellularLocation>
</comment>
<evidence type="ECO:0000313" key="8">
    <source>
        <dbReference type="EMBL" id="PMD29383.1"/>
    </source>
</evidence>
<feature type="transmembrane region" description="Helical" evidence="6">
    <location>
        <begin position="169"/>
        <end position="191"/>
    </location>
</feature>
<dbReference type="STRING" id="1149755.A0A2J6QSZ4"/>
<sequence>GLGPTALAVTWSEFAAGTVLMALRIYTNGFIIRRWNPDFWWASVSYICATLSSIFLTIAVDYGVGENFSPATSSSIPDSQSQLYQLIFTTFSILAISFGKMAVIQFILQLEGTNRKGRRILYLCAASNYLVSFIFIPLLWAQCNPVNKIWNPSVAGTCNGKKTYTAYAYFQGSFGATLDTALALYPAIMLWHLQVKLHIKLGLITLFGFGIIAAITAVVKTVQIGTVKAMQDTTFHQGYLDIWASTNLWVVFIASCTPTIRPILVRIIHKVTGKEGNTTTVPGYIHEATLKDSNDESAKAGRGRAYSKVYIKAQGNVNAATKNGFGSEENIMPGKDGIIMTTEYQVRYEESQDSLSEKG</sequence>
<organism evidence="8 9">
    <name type="scientific">Hyaloscypha variabilis (strain UAMH 11265 / GT02V1 / F)</name>
    <name type="common">Meliniomyces variabilis</name>
    <dbReference type="NCBI Taxonomy" id="1149755"/>
    <lineage>
        <taxon>Eukaryota</taxon>
        <taxon>Fungi</taxon>
        <taxon>Dikarya</taxon>
        <taxon>Ascomycota</taxon>
        <taxon>Pezizomycotina</taxon>
        <taxon>Leotiomycetes</taxon>
        <taxon>Helotiales</taxon>
        <taxon>Hyaloscyphaceae</taxon>
        <taxon>Hyaloscypha</taxon>
        <taxon>Hyaloscypha variabilis</taxon>
    </lineage>
</organism>
<reference evidence="8 9" key="1">
    <citation type="submission" date="2016-04" db="EMBL/GenBank/DDBJ databases">
        <title>A degradative enzymes factory behind the ericoid mycorrhizal symbiosis.</title>
        <authorList>
            <consortium name="DOE Joint Genome Institute"/>
            <person name="Martino E."/>
            <person name="Morin E."/>
            <person name="Grelet G."/>
            <person name="Kuo A."/>
            <person name="Kohler A."/>
            <person name="Daghino S."/>
            <person name="Barry K."/>
            <person name="Choi C."/>
            <person name="Cichocki N."/>
            <person name="Clum A."/>
            <person name="Copeland A."/>
            <person name="Hainaut M."/>
            <person name="Haridas S."/>
            <person name="Labutti K."/>
            <person name="Lindquist E."/>
            <person name="Lipzen A."/>
            <person name="Khouja H.-R."/>
            <person name="Murat C."/>
            <person name="Ohm R."/>
            <person name="Olson A."/>
            <person name="Spatafora J."/>
            <person name="Veneault-Fourrey C."/>
            <person name="Henrissat B."/>
            <person name="Grigoriev I."/>
            <person name="Martin F."/>
            <person name="Perotto S."/>
        </authorList>
    </citation>
    <scope>NUCLEOTIDE SEQUENCE [LARGE SCALE GENOMIC DNA]</scope>
    <source>
        <strain evidence="8 9">F</strain>
    </source>
</reference>
<dbReference type="PANTHER" id="PTHR33048">
    <property type="entry name" value="PTH11-LIKE INTEGRAL MEMBRANE PROTEIN (AFU_ORTHOLOGUE AFUA_5G11245)"/>
    <property type="match status" value="1"/>
</dbReference>
<accession>A0A2J6QSZ4</accession>
<feature type="transmembrane region" description="Helical" evidence="6">
    <location>
        <begin position="242"/>
        <end position="264"/>
    </location>
</feature>
<comment type="similarity">
    <text evidence="5">Belongs to the SAT4 family.</text>
</comment>
<keyword evidence="9" id="KW-1185">Reference proteome</keyword>
<dbReference type="Proteomes" id="UP000235786">
    <property type="component" value="Unassembled WGS sequence"/>
</dbReference>
<dbReference type="GO" id="GO:0016020">
    <property type="term" value="C:membrane"/>
    <property type="evidence" value="ECO:0007669"/>
    <property type="project" value="UniProtKB-SubCell"/>
</dbReference>
<keyword evidence="3 6" id="KW-1133">Transmembrane helix</keyword>
<gene>
    <name evidence="8" type="ORF">L207DRAFT_382568</name>
</gene>
<evidence type="ECO:0000256" key="3">
    <source>
        <dbReference type="ARBA" id="ARBA00022989"/>
    </source>
</evidence>
<dbReference type="EMBL" id="KZ613974">
    <property type="protein sequence ID" value="PMD29383.1"/>
    <property type="molecule type" value="Genomic_DNA"/>
</dbReference>
<evidence type="ECO:0000256" key="4">
    <source>
        <dbReference type="ARBA" id="ARBA00023136"/>
    </source>
</evidence>
<dbReference type="AlphaFoldDB" id="A0A2J6QSZ4"/>
<evidence type="ECO:0000256" key="6">
    <source>
        <dbReference type="SAM" id="Phobius"/>
    </source>
</evidence>
<evidence type="ECO:0000256" key="2">
    <source>
        <dbReference type="ARBA" id="ARBA00022692"/>
    </source>
</evidence>
<feature type="transmembrane region" description="Helical" evidence="6">
    <location>
        <begin position="120"/>
        <end position="140"/>
    </location>
</feature>
<dbReference type="InterPro" id="IPR049326">
    <property type="entry name" value="Rhodopsin_dom_fungi"/>
</dbReference>
<feature type="transmembrane region" description="Helical" evidence="6">
    <location>
        <begin position="83"/>
        <end position="108"/>
    </location>
</feature>
<keyword evidence="4 6" id="KW-0472">Membrane</keyword>
<feature type="non-terminal residue" evidence="8">
    <location>
        <position position="1"/>
    </location>
</feature>
<evidence type="ECO:0000313" key="9">
    <source>
        <dbReference type="Proteomes" id="UP000235786"/>
    </source>
</evidence>
<evidence type="ECO:0000256" key="5">
    <source>
        <dbReference type="ARBA" id="ARBA00038359"/>
    </source>
</evidence>
<evidence type="ECO:0000259" key="7">
    <source>
        <dbReference type="Pfam" id="PF20684"/>
    </source>
</evidence>
<keyword evidence="2 6" id="KW-0812">Transmembrane</keyword>
<name>A0A2J6QSZ4_HYAVF</name>
<protein>
    <recommendedName>
        <fullName evidence="7">Rhodopsin domain-containing protein</fullName>
    </recommendedName>
</protein>
<feature type="non-terminal residue" evidence="8">
    <location>
        <position position="359"/>
    </location>
</feature>
<proteinExistence type="inferred from homology"/>
<feature type="domain" description="Rhodopsin" evidence="7">
    <location>
        <begin position="23"/>
        <end position="265"/>
    </location>
</feature>
<dbReference type="PANTHER" id="PTHR33048:SF165">
    <property type="entry name" value="INTEGRAL MEMBRANE PROTEIN"/>
    <property type="match status" value="1"/>
</dbReference>
<dbReference type="OrthoDB" id="5429740at2759"/>
<dbReference type="InterPro" id="IPR052337">
    <property type="entry name" value="SAT4-like"/>
</dbReference>
<evidence type="ECO:0000256" key="1">
    <source>
        <dbReference type="ARBA" id="ARBA00004141"/>
    </source>
</evidence>
<feature type="transmembrane region" description="Helical" evidence="6">
    <location>
        <begin position="203"/>
        <end position="222"/>
    </location>
</feature>
<dbReference type="Pfam" id="PF20684">
    <property type="entry name" value="Fung_rhodopsin"/>
    <property type="match status" value="1"/>
</dbReference>
<feature type="transmembrane region" description="Helical" evidence="6">
    <location>
        <begin position="6"/>
        <end position="27"/>
    </location>
</feature>
<feature type="transmembrane region" description="Helical" evidence="6">
    <location>
        <begin position="39"/>
        <end position="63"/>
    </location>
</feature>